<reference evidence="1 2" key="1">
    <citation type="submission" date="2018-12" db="EMBL/GenBank/DDBJ databases">
        <title>Complete Genome Sequence of Glutamicibacter creatinolyticus strain LGCM259,isolated from an abscess of a 12-year-old mare in Italy.</title>
        <authorList>
            <person name="Santos R.G."/>
            <person name="Silva A.L."/>
            <person name="Seyffert N."/>
            <person name="Castro T.L.P."/>
            <person name="Attili A.R."/>
            <person name="Rifici C."/>
            <person name="Mazzullo G."/>
            <person name="Brenig B."/>
            <person name="Venanzi F."/>
            <person name="Azevedo V."/>
        </authorList>
    </citation>
    <scope>NUCLEOTIDE SEQUENCE [LARGE SCALE GENOMIC DNA]</scope>
    <source>
        <strain evidence="1 2">LGCM 259</strain>
    </source>
</reference>
<proteinExistence type="predicted"/>
<accession>A0A5B7WVJ8</accession>
<dbReference type="AlphaFoldDB" id="A0A5B7WVJ8"/>
<organism evidence="1 2">
    <name type="scientific">Glutamicibacter creatinolyticus</name>
    <dbReference type="NCBI Taxonomy" id="162496"/>
    <lineage>
        <taxon>Bacteria</taxon>
        <taxon>Bacillati</taxon>
        <taxon>Actinomycetota</taxon>
        <taxon>Actinomycetes</taxon>
        <taxon>Micrococcales</taxon>
        <taxon>Micrococcaceae</taxon>
        <taxon>Glutamicibacter</taxon>
    </lineage>
</organism>
<dbReference type="InterPro" id="IPR036249">
    <property type="entry name" value="Thioredoxin-like_sf"/>
</dbReference>
<evidence type="ECO:0000313" key="1">
    <source>
        <dbReference type="EMBL" id="QCY47917.1"/>
    </source>
</evidence>
<dbReference type="InterPro" id="IPR008554">
    <property type="entry name" value="Glutaredoxin-like"/>
</dbReference>
<evidence type="ECO:0000313" key="2">
    <source>
        <dbReference type="Proteomes" id="UP000307000"/>
    </source>
</evidence>
<protein>
    <submittedName>
        <fullName evidence="1">Glutaredoxin</fullName>
    </submittedName>
</protein>
<name>A0A5B7WVJ8_9MICC</name>
<dbReference type="Pfam" id="PF05768">
    <property type="entry name" value="Glrx-like"/>
    <property type="match status" value="1"/>
</dbReference>
<dbReference type="Proteomes" id="UP000307000">
    <property type="component" value="Chromosome"/>
</dbReference>
<keyword evidence="2" id="KW-1185">Reference proteome</keyword>
<sequence>MKQTPEIQLLVRQECHLCAAARQTVAEVTSRLGMSFSEVDIDTRPELREQHHEEVPVLLIDGQVRDFWRIDPQRLERLLREH</sequence>
<dbReference type="EMBL" id="CP034412">
    <property type="protein sequence ID" value="QCY47917.1"/>
    <property type="molecule type" value="Genomic_DNA"/>
</dbReference>
<dbReference type="KEGG" id="gcr:GcLGCM259_2207"/>
<dbReference type="SUPFAM" id="SSF52833">
    <property type="entry name" value="Thioredoxin-like"/>
    <property type="match status" value="1"/>
</dbReference>
<dbReference type="RefSeq" id="WP_246049548.1">
    <property type="nucleotide sequence ID" value="NZ_BAAAGL010000031.1"/>
</dbReference>
<gene>
    <name evidence="1" type="ORF">GcLGCM259_2207</name>
</gene>
<dbReference type="Gene3D" id="3.40.30.10">
    <property type="entry name" value="Glutaredoxin"/>
    <property type="match status" value="1"/>
</dbReference>